<dbReference type="InterPro" id="IPR036047">
    <property type="entry name" value="F-box-like_dom_sf"/>
</dbReference>
<dbReference type="PROSITE" id="PS50181">
    <property type="entry name" value="FBOX"/>
    <property type="match status" value="1"/>
</dbReference>
<dbReference type="Gramene" id="PSS36333">
    <property type="protein sequence ID" value="PSS36333"/>
    <property type="gene ID" value="CEY00_Acc00843"/>
</dbReference>
<gene>
    <name evidence="2" type="ORF">CEY00_Acc00843</name>
</gene>
<evidence type="ECO:0000259" key="1">
    <source>
        <dbReference type="PROSITE" id="PS50181"/>
    </source>
</evidence>
<reference evidence="2 3" key="1">
    <citation type="submission" date="2017-07" db="EMBL/GenBank/DDBJ databases">
        <title>An improved, manually edited Actinidia chinensis var. chinensis (kiwifruit) genome highlights the challenges associated with draft genomes and gene prediction in plants.</title>
        <authorList>
            <person name="Pilkington S."/>
            <person name="Crowhurst R."/>
            <person name="Hilario E."/>
            <person name="Nardozza S."/>
            <person name="Fraser L."/>
            <person name="Peng Y."/>
            <person name="Gunaseelan K."/>
            <person name="Simpson R."/>
            <person name="Tahir J."/>
            <person name="Deroles S."/>
            <person name="Templeton K."/>
            <person name="Luo Z."/>
            <person name="Davy M."/>
            <person name="Cheng C."/>
            <person name="Mcneilage M."/>
            <person name="Scaglione D."/>
            <person name="Liu Y."/>
            <person name="Zhang Q."/>
            <person name="Datson P."/>
            <person name="De Silva N."/>
            <person name="Gardiner S."/>
            <person name="Bassett H."/>
            <person name="Chagne D."/>
            <person name="Mccallum J."/>
            <person name="Dzierzon H."/>
            <person name="Deng C."/>
            <person name="Wang Y.-Y."/>
            <person name="Barron N."/>
            <person name="Manako K."/>
            <person name="Bowen J."/>
            <person name="Foster T."/>
            <person name="Erridge Z."/>
            <person name="Tiffin H."/>
            <person name="Waite C."/>
            <person name="Davies K."/>
            <person name="Grierson E."/>
            <person name="Laing W."/>
            <person name="Kirk R."/>
            <person name="Chen X."/>
            <person name="Wood M."/>
            <person name="Montefiori M."/>
            <person name="Brummell D."/>
            <person name="Schwinn K."/>
            <person name="Catanach A."/>
            <person name="Fullerton C."/>
            <person name="Li D."/>
            <person name="Meiyalaghan S."/>
            <person name="Nieuwenhuizen N."/>
            <person name="Read N."/>
            <person name="Prakash R."/>
            <person name="Hunter D."/>
            <person name="Zhang H."/>
            <person name="Mckenzie M."/>
            <person name="Knabel M."/>
            <person name="Harris A."/>
            <person name="Allan A."/>
            <person name="Chen A."/>
            <person name="Janssen B."/>
            <person name="Plunkett B."/>
            <person name="Dwamena C."/>
            <person name="Voogd C."/>
            <person name="Leif D."/>
            <person name="Lafferty D."/>
            <person name="Souleyre E."/>
            <person name="Varkonyi-Gasic E."/>
            <person name="Gambi F."/>
            <person name="Hanley J."/>
            <person name="Yao J.-L."/>
            <person name="Cheung J."/>
            <person name="David K."/>
            <person name="Warren B."/>
            <person name="Marsh K."/>
            <person name="Snowden K."/>
            <person name="Lin-Wang K."/>
            <person name="Brian L."/>
            <person name="Martinez-Sanchez M."/>
            <person name="Wang M."/>
            <person name="Ileperuma N."/>
            <person name="Macnee N."/>
            <person name="Campin R."/>
            <person name="Mcatee P."/>
            <person name="Drummond R."/>
            <person name="Espley R."/>
            <person name="Ireland H."/>
            <person name="Wu R."/>
            <person name="Atkinson R."/>
            <person name="Karunairetnam S."/>
            <person name="Bulley S."/>
            <person name="Chunkath S."/>
            <person name="Hanley Z."/>
            <person name="Storey R."/>
            <person name="Thrimawithana A."/>
            <person name="Thomson S."/>
            <person name="David C."/>
            <person name="Testolin R."/>
        </authorList>
    </citation>
    <scope>NUCLEOTIDE SEQUENCE [LARGE SCALE GENOMIC DNA]</scope>
    <source>
        <strain evidence="3">cv. Red5</strain>
        <tissue evidence="2">Young leaf</tissue>
    </source>
</reference>
<accession>A0A2R6S247</accession>
<feature type="domain" description="F-box" evidence="1">
    <location>
        <begin position="27"/>
        <end position="75"/>
    </location>
</feature>
<dbReference type="InterPro" id="IPR001810">
    <property type="entry name" value="F-box_dom"/>
</dbReference>
<dbReference type="InterPro" id="IPR050796">
    <property type="entry name" value="SCF_F-box_component"/>
</dbReference>
<dbReference type="SUPFAM" id="SSF81383">
    <property type="entry name" value="F-box domain"/>
    <property type="match status" value="1"/>
</dbReference>
<name>A0A2R6S247_ACTCC</name>
<protein>
    <submittedName>
        <fullName evidence="2">F-box only protein</fullName>
    </submittedName>
</protein>
<dbReference type="PANTHER" id="PTHR31672:SF11">
    <property type="entry name" value="F-BOX PROTEIN CPR1-LIKE ISOFORM X2"/>
    <property type="match status" value="1"/>
</dbReference>
<dbReference type="Gene3D" id="1.20.1280.50">
    <property type="match status" value="1"/>
</dbReference>
<dbReference type="Proteomes" id="UP000241394">
    <property type="component" value="Chromosome LG1"/>
</dbReference>
<dbReference type="EMBL" id="NKQK01000001">
    <property type="protein sequence ID" value="PSS36333.1"/>
    <property type="molecule type" value="Genomic_DNA"/>
</dbReference>
<dbReference type="InterPro" id="IPR013187">
    <property type="entry name" value="F-box-assoc_dom_typ3"/>
</dbReference>
<dbReference type="PANTHER" id="PTHR31672">
    <property type="entry name" value="BNACNNG10540D PROTEIN"/>
    <property type="match status" value="1"/>
</dbReference>
<keyword evidence="3" id="KW-1185">Reference proteome</keyword>
<dbReference type="Pfam" id="PF12937">
    <property type="entry name" value="F-box-like"/>
    <property type="match status" value="1"/>
</dbReference>
<comment type="caution">
    <text evidence="2">The sequence shown here is derived from an EMBL/GenBank/DDBJ whole genome shotgun (WGS) entry which is preliminary data.</text>
</comment>
<dbReference type="Pfam" id="PF08268">
    <property type="entry name" value="FBA_3"/>
    <property type="match status" value="1"/>
</dbReference>
<dbReference type="InParanoid" id="A0A2R6S247"/>
<sequence length="416" mass="47764">MNAGKTRNGNIKCGKFQSIACSNRKKKSCVASLPEEIVFFILVRLPADILYNSAQYVCWQWYSIIRNPCFIYEHLRRSTTSGLFIQYDRLPYTPCFAELGKTNATVTEVSFPFPIEVLATCDGLVLFRDRQNRDGPVLFSNRKNMTIRVANPLIKKVATVPPLTVQGYHYSYFSLVRARSTREYKVVFAYGSNLRIEDFDCMVVTLGKDHAWKLINNKFPNSCRKLFCCRPLSKGGFLYWAHFDFPFVVTLDVESEMFYEFPIPAALCEGRYTVPYYLTRGKSLSCMVQFLGSPGIMFWDVWDLCDPMSGEWKKLYRIEWDFKNSRPRPVFKGLPSRSAVMSDILPIAWVNNGEVVLFCVSCSPGPYVAYNVKTGETFTFGSHTSYVWWYFWRDYAYSLVWLTPSSLITRGGGGGS</sequence>
<dbReference type="OrthoDB" id="1918594at2759"/>
<dbReference type="OMA" id="VENCMEP"/>
<reference evidence="3" key="2">
    <citation type="journal article" date="2018" name="BMC Genomics">
        <title>A manually annotated Actinidia chinensis var. chinensis (kiwifruit) genome highlights the challenges associated with draft genomes and gene prediction in plants.</title>
        <authorList>
            <person name="Pilkington S.M."/>
            <person name="Crowhurst R."/>
            <person name="Hilario E."/>
            <person name="Nardozza S."/>
            <person name="Fraser L."/>
            <person name="Peng Y."/>
            <person name="Gunaseelan K."/>
            <person name="Simpson R."/>
            <person name="Tahir J."/>
            <person name="Deroles S.C."/>
            <person name="Templeton K."/>
            <person name="Luo Z."/>
            <person name="Davy M."/>
            <person name="Cheng C."/>
            <person name="McNeilage M."/>
            <person name="Scaglione D."/>
            <person name="Liu Y."/>
            <person name="Zhang Q."/>
            <person name="Datson P."/>
            <person name="De Silva N."/>
            <person name="Gardiner S.E."/>
            <person name="Bassett H."/>
            <person name="Chagne D."/>
            <person name="McCallum J."/>
            <person name="Dzierzon H."/>
            <person name="Deng C."/>
            <person name="Wang Y.Y."/>
            <person name="Barron L."/>
            <person name="Manako K."/>
            <person name="Bowen J."/>
            <person name="Foster T.M."/>
            <person name="Erridge Z.A."/>
            <person name="Tiffin H."/>
            <person name="Waite C.N."/>
            <person name="Davies K.M."/>
            <person name="Grierson E.P."/>
            <person name="Laing W.A."/>
            <person name="Kirk R."/>
            <person name="Chen X."/>
            <person name="Wood M."/>
            <person name="Montefiori M."/>
            <person name="Brummell D.A."/>
            <person name="Schwinn K.E."/>
            <person name="Catanach A."/>
            <person name="Fullerton C."/>
            <person name="Li D."/>
            <person name="Meiyalaghan S."/>
            <person name="Nieuwenhuizen N."/>
            <person name="Read N."/>
            <person name="Prakash R."/>
            <person name="Hunter D."/>
            <person name="Zhang H."/>
            <person name="McKenzie M."/>
            <person name="Knabel M."/>
            <person name="Harris A."/>
            <person name="Allan A.C."/>
            <person name="Gleave A."/>
            <person name="Chen A."/>
            <person name="Janssen B.J."/>
            <person name="Plunkett B."/>
            <person name="Ampomah-Dwamena C."/>
            <person name="Voogd C."/>
            <person name="Leif D."/>
            <person name="Lafferty D."/>
            <person name="Souleyre E.J.F."/>
            <person name="Varkonyi-Gasic E."/>
            <person name="Gambi F."/>
            <person name="Hanley J."/>
            <person name="Yao J.L."/>
            <person name="Cheung J."/>
            <person name="David K.M."/>
            <person name="Warren B."/>
            <person name="Marsh K."/>
            <person name="Snowden K.C."/>
            <person name="Lin-Wang K."/>
            <person name="Brian L."/>
            <person name="Martinez-Sanchez M."/>
            <person name="Wang M."/>
            <person name="Ileperuma N."/>
            <person name="Macnee N."/>
            <person name="Campin R."/>
            <person name="McAtee P."/>
            <person name="Drummond R.S.M."/>
            <person name="Espley R.V."/>
            <person name="Ireland H.S."/>
            <person name="Wu R."/>
            <person name="Atkinson R.G."/>
            <person name="Karunairetnam S."/>
            <person name="Bulley S."/>
            <person name="Chunkath S."/>
            <person name="Hanley Z."/>
            <person name="Storey R."/>
            <person name="Thrimawithana A.H."/>
            <person name="Thomson S."/>
            <person name="David C."/>
            <person name="Testolin R."/>
            <person name="Huang H."/>
            <person name="Hellens R.P."/>
            <person name="Schaffer R.J."/>
        </authorList>
    </citation>
    <scope>NUCLEOTIDE SEQUENCE [LARGE SCALE GENOMIC DNA]</scope>
    <source>
        <strain evidence="3">cv. Red5</strain>
    </source>
</reference>
<organism evidence="2 3">
    <name type="scientific">Actinidia chinensis var. chinensis</name>
    <name type="common">Chinese soft-hair kiwi</name>
    <dbReference type="NCBI Taxonomy" id="1590841"/>
    <lineage>
        <taxon>Eukaryota</taxon>
        <taxon>Viridiplantae</taxon>
        <taxon>Streptophyta</taxon>
        <taxon>Embryophyta</taxon>
        <taxon>Tracheophyta</taxon>
        <taxon>Spermatophyta</taxon>
        <taxon>Magnoliopsida</taxon>
        <taxon>eudicotyledons</taxon>
        <taxon>Gunneridae</taxon>
        <taxon>Pentapetalae</taxon>
        <taxon>asterids</taxon>
        <taxon>Ericales</taxon>
        <taxon>Actinidiaceae</taxon>
        <taxon>Actinidia</taxon>
    </lineage>
</organism>
<proteinExistence type="predicted"/>
<evidence type="ECO:0000313" key="2">
    <source>
        <dbReference type="EMBL" id="PSS36333.1"/>
    </source>
</evidence>
<evidence type="ECO:0000313" key="3">
    <source>
        <dbReference type="Proteomes" id="UP000241394"/>
    </source>
</evidence>
<dbReference type="AlphaFoldDB" id="A0A2R6S247"/>